<proteinExistence type="predicted"/>
<dbReference type="InterPro" id="IPR013785">
    <property type="entry name" value="Aldolase_TIM"/>
</dbReference>
<keyword evidence="1" id="KW-0808">Transferase</keyword>
<dbReference type="InterPro" id="IPR006218">
    <property type="entry name" value="DAHP1/KDSA"/>
</dbReference>
<feature type="non-terminal residue" evidence="3">
    <location>
        <position position="67"/>
    </location>
</feature>
<dbReference type="Gene3D" id="3.20.20.70">
    <property type="entry name" value="Aldolase class I"/>
    <property type="match status" value="1"/>
</dbReference>
<dbReference type="EMBL" id="BARS01045414">
    <property type="protein sequence ID" value="GAG32405.1"/>
    <property type="molecule type" value="Genomic_DNA"/>
</dbReference>
<dbReference type="GO" id="GO:0016740">
    <property type="term" value="F:transferase activity"/>
    <property type="evidence" value="ECO:0007669"/>
    <property type="project" value="UniProtKB-KW"/>
</dbReference>
<evidence type="ECO:0000256" key="1">
    <source>
        <dbReference type="ARBA" id="ARBA00022679"/>
    </source>
</evidence>
<reference evidence="3" key="1">
    <citation type="journal article" date="2014" name="Front. Microbiol.">
        <title>High frequency of phylogenetically diverse reductive dehalogenase-homologous genes in deep subseafloor sedimentary metagenomes.</title>
        <authorList>
            <person name="Kawai M."/>
            <person name="Futagami T."/>
            <person name="Toyoda A."/>
            <person name="Takaki Y."/>
            <person name="Nishi S."/>
            <person name="Hori S."/>
            <person name="Arai W."/>
            <person name="Tsubouchi T."/>
            <person name="Morono Y."/>
            <person name="Uchiyama I."/>
            <person name="Ito T."/>
            <person name="Fujiyama A."/>
            <person name="Inagaki F."/>
            <person name="Takami H."/>
        </authorList>
    </citation>
    <scope>NUCLEOTIDE SEQUENCE</scope>
    <source>
        <strain evidence="3">Expedition CK06-06</strain>
    </source>
</reference>
<gene>
    <name evidence="3" type="ORF">S01H1_68473</name>
</gene>
<dbReference type="AlphaFoldDB" id="X0WP31"/>
<sequence length="67" mass="7696">MIYILGNCALESWEIYLQTATALNKIMQGKEWWLKVSFDKANRTSLHGKRGMGLSSALIMFTQIKKM</sequence>
<feature type="domain" description="DAHP synthetase I/KDSA" evidence="2">
    <location>
        <begin position="2"/>
        <end position="66"/>
    </location>
</feature>
<organism evidence="3">
    <name type="scientific">marine sediment metagenome</name>
    <dbReference type="NCBI Taxonomy" id="412755"/>
    <lineage>
        <taxon>unclassified sequences</taxon>
        <taxon>metagenomes</taxon>
        <taxon>ecological metagenomes</taxon>
    </lineage>
</organism>
<dbReference type="Pfam" id="PF00793">
    <property type="entry name" value="DAHP_synth_1"/>
    <property type="match status" value="1"/>
</dbReference>
<name>X0WP31_9ZZZZ</name>
<evidence type="ECO:0000259" key="2">
    <source>
        <dbReference type="Pfam" id="PF00793"/>
    </source>
</evidence>
<comment type="caution">
    <text evidence="3">The sequence shown here is derived from an EMBL/GenBank/DDBJ whole genome shotgun (WGS) entry which is preliminary data.</text>
</comment>
<accession>X0WP31</accession>
<evidence type="ECO:0000313" key="3">
    <source>
        <dbReference type="EMBL" id="GAG32405.1"/>
    </source>
</evidence>
<dbReference type="SUPFAM" id="SSF51569">
    <property type="entry name" value="Aldolase"/>
    <property type="match status" value="1"/>
</dbReference>
<protein>
    <recommendedName>
        <fullName evidence="2">DAHP synthetase I/KDSA domain-containing protein</fullName>
    </recommendedName>
</protein>